<sequence length="211" mass="21875">MHLSLYSTATLTAAEPPSHTLLPSKPQGHPDVAIHYNGTLGSVKSRDLVVATPICSPSVPLVRGSPFGSLHSASANGTAAETASIGSIPEVRSAQIVSSISVNADCSALASDTAINSAAGSFSLAPSVADRGGCSILRPLSRTPILPSGRSSDWLRRHSKNDRNSRSLLEDQSAAGTALMPATSTNPSTPRSRPLKMSQFQFRVNSKATTS</sequence>
<feature type="compositionally biased region" description="Polar residues" evidence="1">
    <location>
        <begin position="198"/>
        <end position="211"/>
    </location>
</feature>
<evidence type="ECO:0000256" key="1">
    <source>
        <dbReference type="SAM" id="MobiDB-lite"/>
    </source>
</evidence>
<feature type="compositionally biased region" description="Basic and acidic residues" evidence="1">
    <location>
        <begin position="153"/>
        <end position="169"/>
    </location>
</feature>
<feature type="compositionally biased region" description="Polar residues" evidence="1">
    <location>
        <begin position="182"/>
        <end position="191"/>
    </location>
</feature>
<evidence type="ECO:0000313" key="3">
    <source>
        <dbReference type="Proteomes" id="UP000784294"/>
    </source>
</evidence>
<reference evidence="2" key="1">
    <citation type="submission" date="2018-11" db="EMBL/GenBank/DDBJ databases">
        <authorList>
            <consortium name="Pathogen Informatics"/>
        </authorList>
    </citation>
    <scope>NUCLEOTIDE SEQUENCE</scope>
</reference>
<dbReference type="AlphaFoldDB" id="A0A448XK25"/>
<gene>
    <name evidence="2" type="ORF">PXEA_LOCUS31923</name>
</gene>
<evidence type="ECO:0000313" key="2">
    <source>
        <dbReference type="EMBL" id="VEL38483.1"/>
    </source>
</evidence>
<comment type="caution">
    <text evidence="2">The sequence shown here is derived from an EMBL/GenBank/DDBJ whole genome shotgun (WGS) entry which is preliminary data.</text>
</comment>
<name>A0A448XK25_9PLAT</name>
<organism evidence="2 3">
    <name type="scientific">Protopolystoma xenopodis</name>
    <dbReference type="NCBI Taxonomy" id="117903"/>
    <lineage>
        <taxon>Eukaryota</taxon>
        <taxon>Metazoa</taxon>
        <taxon>Spiralia</taxon>
        <taxon>Lophotrochozoa</taxon>
        <taxon>Platyhelminthes</taxon>
        <taxon>Monogenea</taxon>
        <taxon>Polyopisthocotylea</taxon>
        <taxon>Polystomatidea</taxon>
        <taxon>Polystomatidae</taxon>
        <taxon>Protopolystoma</taxon>
    </lineage>
</organism>
<keyword evidence="3" id="KW-1185">Reference proteome</keyword>
<dbReference type="EMBL" id="CAAALY010258054">
    <property type="protein sequence ID" value="VEL38483.1"/>
    <property type="molecule type" value="Genomic_DNA"/>
</dbReference>
<feature type="region of interest" description="Disordered" evidence="1">
    <location>
        <begin position="147"/>
        <end position="211"/>
    </location>
</feature>
<dbReference type="Proteomes" id="UP000784294">
    <property type="component" value="Unassembled WGS sequence"/>
</dbReference>
<protein>
    <submittedName>
        <fullName evidence="2">Uncharacterized protein</fullName>
    </submittedName>
</protein>
<proteinExistence type="predicted"/>
<accession>A0A448XK25</accession>